<sequence>MYEDFYGFSERPFQLTPDPSFYFESVTHKKALSYLSFGLQQGEGFIVITGEVGAGKSTLVGHLRNRLDWNSVTVGEVVTSALGSEEMIAMAAHSFGLEVDHADKAGALSKIEHFLQDEARAGRKVLLVVDEAQNLTVGALEELRMLSNFHLGAQPLLQMLLLGQPEFKQLLSEWDQLEQLRQRVIAAHHLDAMQPEEIEPYVMHRLEHVGYKLRPRFEEAIWQRIQRESRGIPRLVNRIMSRVLMKGAVEEREVIDDAFVAAVIDEINGKAPEEAPMSEYTPQSEKSGLQPMPSAPVEDDPAPEVEDYQEWDDAPEQGEGSALLDAQISAIEEAFAQRDKVIASLRREVAQLRDASPAEASDTSHDARLAAIETRLDEQERSLRHVLTMMIDYFESSATRNAA</sequence>
<reference evidence="3 4" key="1">
    <citation type="submission" date="2021-08" db="EMBL/GenBank/DDBJ databases">
        <title>Comparative Genomics Analysis of the Genus Qipengyuania Reveals Extensive Genetic Diversity and Metabolic Versatility, Including the Description of Fifteen Novel Species.</title>
        <authorList>
            <person name="Liu Y."/>
        </authorList>
    </citation>
    <scope>NUCLEOTIDE SEQUENCE [LARGE SCALE GENOMIC DNA]</scope>
    <source>
        <strain evidence="3 4">1NDH13</strain>
    </source>
</reference>
<dbReference type="RefSeq" id="WP_221425161.1">
    <property type="nucleotide sequence ID" value="NZ_CP081295.1"/>
</dbReference>
<dbReference type="InterPro" id="IPR052026">
    <property type="entry name" value="ExeA_AAA_ATPase_DNA-bind"/>
</dbReference>
<protein>
    <submittedName>
        <fullName evidence="3">AAA family ATPase</fullName>
    </submittedName>
</protein>
<dbReference type="InterPro" id="IPR049945">
    <property type="entry name" value="AAA_22"/>
</dbReference>
<dbReference type="PANTHER" id="PTHR35894">
    <property type="entry name" value="GENERAL SECRETION PATHWAY PROTEIN A-RELATED"/>
    <property type="match status" value="1"/>
</dbReference>
<feature type="domain" description="ORC1/DEAH AAA+ ATPase" evidence="2">
    <location>
        <begin position="41"/>
        <end position="171"/>
    </location>
</feature>
<dbReference type="EMBL" id="CP081295">
    <property type="protein sequence ID" value="QZD89680.1"/>
    <property type="molecule type" value="Genomic_DNA"/>
</dbReference>
<evidence type="ECO:0000313" key="3">
    <source>
        <dbReference type="EMBL" id="QZD89680.1"/>
    </source>
</evidence>
<gene>
    <name evidence="3" type="ORF">K3148_12885</name>
</gene>
<proteinExistence type="predicted"/>
<evidence type="ECO:0000256" key="1">
    <source>
        <dbReference type="SAM" id="MobiDB-lite"/>
    </source>
</evidence>
<dbReference type="Proteomes" id="UP000824281">
    <property type="component" value="Chromosome"/>
</dbReference>
<dbReference type="PANTHER" id="PTHR35894:SF1">
    <property type="entry name" value="PHOSPHORIBULOKINASE _ URIDINE KINASE FAMILY"/>
    <property type="match status" value="1"/>
</dbReference>
<evidence type="ECO:0000259" key="2">
    <source>
        <dbReference type="Pfam" id="PF13401"/>
    </source>
</evidence>
<dbReference type="Gene3D" id="3.40.50.300">
    <property type="entry name" value="P-loop containing nucleotide triphosphate hydrolases"/>
    <property type="match status" value="1"/>
</dbReference>
<keyword evidence="4" id="KW-1185">Reference proteome</keyword>
<feature type="region of interest" description="Disordered" evidence="1">
    <location>
        <begin position="272"/>
        <end position="320"/>
    </location>
</feature>
<accession>A0ABX8ZL15</accession>
<feature type="compositionally biased region" description="Acidic residues" evidence="1">
    <location>
        <begin position="297"/>
        <end position="316"/>
    </location>
</feature>
<evidence type="ECO:0000313" key="4">
    <source>
        <dbReference type="Proteomes" id="UP000824281"/>
    </source>
</evidence>
<dbReference type="InterPro" id="IPR027417">
    <property type="entry name" value="P-loop_NTPase"/>
</dbReference>
<dbReference type="SUPFAM" id="SSF52540">
    <property type="entry name" value="P-loop containing nucleoside triphosphate hydrolases"/>
    <property type="match status" value="1"/>
</dbReference>
<dbReference type="Pfam" id="PF13401">
    <property type="entry name" value="AAA_22"/>
    <property type="match status" value="1"/>
</dbReference>
<name>A0ABX8ZL15_9SPHN</name>
<organism evidence="3 4">
    <name type="scientific">Qipengyuania aurantiaca</name>
    <dbReference type="NCBI Taxonomy" id="2867233"/>
    <lineage>
        <taxon>Bacteria</taxon>
        <taxon>Pseudomonadati</taxon>
        <taxon>Pseudomonadota</taxon>
        <taxon>Alphaproteobacteria</taxon>
        <taxon>Sphingomonadales</taxon>
        <taxon>Erythrobacteraceae</taxon>
        <taxon>Qipengyuania</taxon>
    </lineage>
</organism>